<evidence type="ECO:0000313" key="3">
    <source>
        <dbReference type="Proteomes" id="UP001066276"/>
    </source>
</evidence>
<dbReference type="PANTHER" id="PTHR23093:SF20">
    <property type="entry name" value="SIMILAR TO CHROMOSOME 3 OPEN READING FRAME 20"/>
    <property type="match status" value="1"/>
</dbReference>
<gene>
    <name evidence="2" type="ORF">NDU88_008075</name>
</gene>
<protein>
    <submittedName>
        <fullName evidence="2">Uncharacterized protein</fullName>
    </submittedName>
</protein>
<feature type="region of interest" description="Disordered" evidence="1">
    <location>
        <begin position="268"/>
        <end position="295"/>
    </location>
</feature>
<evidence type="ECO:0000313" key="2">
    <source>
        <dbReference type="EMBL" id="KAJ1110728.1"/>
    </source>
</evidence>
<name>A0AAV7NC19_PLEWA</name>
<reference evidence="2" key="1">
    <citation type="journal article" date="2022" name="bioRxiv">
        <title>Sequencing and chromosome-scale assembly of the giantPleurodeles waltlgenome.</title>
        <authorList>
            <person name="Brown T."/>
            <person name="Elewa A."/>
            <person name="Iarovenko S."/>
            <person name="Subramanian E."/>
            <person name="Araus A.J."/>
            <person name="Petzold A."/>
            <person name="Susuki M."/>
            <person name="Suzuki K.-i.T."/>
            <person name="Hayashi T."/>
            <person name="Toyoda A."/>
            <person name="Oliveira C."/>
            <person name="Osipova E."/>
            <person name="Leigh N.D."/>
            <person name="Simon A."/>
            <person name="Yun M.H."/>
        </authorList>
    </citation>
    <scope>NUCLEOTIDE SEQUENCE</scope>
    <source>
        <strain evidence="2">20211129_DDA</strain>
        <tissue evidence="2">Liver</tissue>
    </source>
</reference>
<dbReference type="PANTHER" id="PTHR23093">
    <property type="entry name" value="SIMILAR TO CHROMOSOME 3 OPEN READING FRAME 20"/>
    <property type="match status" value="1"/>
</dbReference>
<comment type="caution">
    <text evidence="2">The sequence shown here is derived from an EMBL/GenBank/DDBJ whole genome shotgun (WGS) entry which is preliminary data.</text>
</comment>
<dbReference type="AlphaFoldDB" id="A0AAV7NC19"/>
<accession>A0AAV7NC19</accession>
<sequence>MDNRLENAHSYAEYKALAPMMMDDLTHLIQVFRHGGGKLYHGIKVIFDFRWEEFTTLTERPPNFGSYDVRIQFGTSPTSAVPAQEILKKVGAADPWRAHRIALGTEVRQTLLLFRRKSKKILRGLQRLETERQLSCSGKKSKGHSSSGNKDGTPGESNAKQQTAKRLKPAASSPRTLEMVCSNVQLIHQAGGSCLSFSLTNSAPKAAVPCIPPPNHERDAMIAWTKNKMQELIRHFEEEKDTSKAKGHVKPLVFRHYIEKRKPSARARVQPMSMSPGVSAARMANMAPTSKVRTPRKDKMPKFLVALPDGAIFI</sequence>
<dbReference type="Proteomes" id="UP001066276">
    <property type="component" value="Chromosome 9"/>
</dbReference>
<feature type="region of interest" description="Disordered" evidence="1">
    <location>
        <begin position="133"/>
        <end position="174"/>
    </location>
</feature>
<evidence type="ECO:0000256" key="1">
    <source>
        <dbReference type="SAM" id="MobiDB-lite"/>
    </source>
</evidence>
<keyword evidence="3" id="KW-1185">Reference proteome</keyword>
<proteinExistence type="predicted"/>
<organism evidence="2 3">
    <name type="scientific">Pleurodeles waltl</name>
    <name type="common">Iberian ribbed newt</name>
    <dbReference type="NCBI Taxonomy" id="8319"/>
    <lineage>
        <taxon>Eukaryota</taxon>
        <taxon>Metazoa</taxon>
        <taxon>Chordata</taxon>
        <taxon>Craniata</taxon>
        <taxon>Vertebrata</taxon>
        <taxon>Euteleostomi</taxon>
        <taxon>Amphibia</taxon>
        <taxon>Batrachia</taxon>
        <taxon>Caudata</taxon>
        <taxon>Salamandroidea</taxon>
        <taxon>Salamandridae</taxon>
        <taxon>Pleurodelinae</taxon>
        <taxon>Pleurodeles</taxon>
    </lineage>
</organism>
<dbReference type="EMBL" id="JANPWB010000013">
    <property type="protein sequence ID" value="KAJ1110728.1"/>
    <property type="molecule type" value="Genomic_DNA"/>
</dbReference>